<keyword evidence="2 8" id="KW-0349">Heme</keyword>
<dbReference type="Proteomes" id="UP000292136">
    <property type="component" value="Unassembled WGS sequence"/>
</dbReference>
<keyword evidence="7 8" id="KW-0408">Iron</keyword>
<evidence type="ECO:0000256" key="6">
    <source>
        <dbReference type="ARBA" id="ARBA00023002"/>
    </source>
</evidence>
<keyword evidence="3 8" id="KW-0479">Metal-binding</keyword>
<evidence type="ECO:0000256" key="1">
    <source>
        <dbReference type="ARBA" id="ARBA00004418"/>
    </source>
</evidence>
<dbReference type="Pfam" id="PF03150">
    <property type="entry name" value="CCP_MauG"/>
    <property type="match status" value="1"/>
</dbReference>
<accession>A0ABY0IMV1</accession>
<sequence length="369" mass="39872">MNITPLSKPLLLTLLLAAGPALAAAPDIACRSNGSWDNACLRRLYQGAPGTWPKPQVDAGVAWQEMAPVPAVAPTESPRQAARVALGRALFFDPRLSAKGQVSCASCHQPEKSFTDGKPLAVGEDQLMGRRRTPPLFAAPFAAKLFWDGRVDSLEAQVVGPIANPVEMNHPIAAAVARVNGLEEHRSLIRAAFAAPTLDEAQLAWALADFVRSLRPPATAFDRFLAGRQDAFSDKELQGLHLFRTQARCMNCHNGPLLTDHGFHHIGLSYYGRRNQDLGRFEVTREKADLGAFRTPSLRGVAQAGPWMHNGVFPDLKGLLRMYGNAMGNPTAKAVAAGDPYAPPLSPLIRKLELNEADVEALAAFLQTL</sequence>
<dbReference type="SUPFAM" id="SSF46626">
    <property type="entry name" value="Cytochrome c"/>
    <property type="match status" value="2"/>
</dbReference>
<gene>
    <name evidence="11" type="ORF">EV678_2864</name>
</gene>
<dbReference type="GO" id="GO:0004601">
    <property type="term" value="F:peroxidase activity"/>
    <property type="evidence" value="ECO:0007669"/>
    <property type="project" value="UniProtKB-KW"/>
</dbReference>
<evidence type="ECO:0000313" key="12">
    <source>
        <dbReference type="Proteomes" id="UP000292136"/>
    </source>
</evidence>
<keyword evidence="4 9" id="KW-0732">Signal</keyword>
<feature type="domain" description="Cytochrome c" evidence="10">
    <location>
        <begin position="234"/>
        <end position="369"/>
    </location>
</feature>
<dbReference type="PIRSF" id="PIRSF000294">
    <property type="entry name" value="Cytochrome-c_peroxidase"/>
    <property type="match status" value="1"/>
</dbReference>
<evidence type="ECO:0000313" key="11">
    <source>
        <dbReference type="EMBL" id="RZT75678.1"/>
    </source>
</evidence>
<dbReference type="PANTHER" id="PTHR30600:SF10">
    <property type="entry name" value="BLL6722 PROTEIN"/>
    <property type="match status" value="1"/>
</dbReference>
<evidence type="ECO:0000256" key="5">
    <source>
        <dbReference type="ARBA" id="ARBA00022764"/>
    </source>
</evidence>
<reference evidence="11 12" key="1">
    <citation type="submission" date="2019-02" db="EMBL/GenBank/DDBJ databases">
        <title>Genomic Encyclopedia of Type Strains, Phase IV (KMG-IV): sequencing the most valuable type-strain genomes for metagenomic binning, comparative biology and taxonomic classification.</title>
        <authorList>
            <person name="Goeker M."/>
        </authorList>
    </citation>
    <scope>NUCLEOTIDE SEQUENCE [LARGE SCALE GENOMIC DNA]</scope>
    <source>
        <strain evidence="11 12">DSM 21223</strain>
    </source>
</reference>
<dbReference type="InterPro" id="IPR009056">
    <property type="entry name" value="Cyt_c-like_dom"/>
</dbReference>
<dbReference type="InterPro" id="IPR051395">
    <property type="entry name" value="Cytochrome_c_Peroxidase/MauG"/>
</dbReference>
<evidence type="ECO:0000256" key="8">
    <source>
        <dbReference type="PROSITE-ProRule" id="PRU00433"/>
    </source>
</evidence>
<feature type="chain" id="PRO_5045502805" evidence="9">
    <location>
        <begin position="24"/>
        <end position="369"/>
    </location>
</feature>
<keyword evidence="6" id="KW-0560">Oxidoreductase</keyword>
<keyword evidence="5" id="KW-0574">Periplasm</keyword>
<dbReference type="PROSITE" id="PS51007">
    <property type="entry name" value="CYTC"/>
    <property type="match status" value="2"/>
</dbReference>
<dbReference type="InterPro" id="IPR004852">
    <property type="entry name" value="Di-haem_cyt_c_peroxidsae"/>
</dbReference>
<proteinExistence type="predicted"/>
<organism evidence="11 12">
    <name type="scientific">Azospira oryzae</name>
    <dbReference type="NCBI Taxonomy" id="146939"/>
    <lineage>
        <taxon>Bacteria</taxon>
        <taxon>Pseudomonadati</taxon>
        <taxon>Pseudomonadota</taxon>
        <taxon>Betaproteobacteria</taxon>
        <taxon>Rhodocyclales</taxon>
        <taxon>Rhodocyclaceae</taxon>
        <taxon>Azospira</taxon>
    </lineage>
</organism>
<dbReference type="Gene3D" id="1.10.760.10">
    <property type="entry name" value="Cytochrome c-like domain"/>
    <property type="match status" value="2"/>
</dbReference>
<keyword evidence="11" id="KW-0575">Peroxidase</keyword>
<dbReference type="EMBL" id="SHKM01000003">
    <property type="protein sequence ID" value="RZT75678.1"/>
    <property type="molecule type" value="Genomic_DNA"/>
</dbReference>
<evidence type="ECO:0000259" key="10">
    <source>
        <dbReference type="PROSITE" id="PS51007"/>
    </source>
</evidence>
<evidence type="ECO:0000256" key="7">
    <source>
        <dbReference type="ARBA" id="ARBA00023004"/>
    </source>
</evidence>
<evidence type="ECO:0000256" key="3">
    <source>
        <dbReference type="ARBA" id="ARBA00022723"/>
    </source>
</evidence>
<comment type="subcellular location">
    <subcellularLocation>
        <location evidence="1">Periplasm</location>
    </subcellularLocation>
</comment>
<dbReference type="InterPro" id="IPR026259">
    <property type="entry name" value="MauG/Cytc_peroxidase"/>
</dbReference>
<name>A0ABY0IMV1_9RHOO</name>
<dbReference type="RefSeq" id="WP_130460009.1">
    <property type="nucleotide sequence ID" value="NZ_SHKM01000003.1"/>
</dbReference>
<dbReference type="PANTHER" id="PTHR30600">
    <property type="entry name" value="CYTOCHROME C PEROXIDASE-RELATED"/>
    <property type="match status" value="1"/>
</dbReference>
<feature type="signal peptide" evidence="9">
    <location>
        <begin position="1"/>
        <end position="23"/>
    </location>
</feature>
<protein>
    <submittedName>
        <fullName evidence="11">Cytochrome c peroxidase</fullName>
    </submittedName>
</protein>
<evidence type="ECO:0000256" key="2">
    <source>
        <dbReference type="ARBA" id="ARBA00022617"/>
    </source>
</evidence>
<evidence type="ECO:0000256" key="9">
    <source>
        <dbReference type="SAM" id="SignalP"/>
    </source>
</evidence>
<evidence type="ECO:0000256" key="4">
    <source>
        <dbReference type="ARBA" id="ARBA00022729"/>
    </source>
</evidence>
<comment type="caution">
    <text evidence="11">The sequence shown here is derived from an EMBL/GenBank/DDBJ whole genome shotgun (WGS) entry which is preliminary data.</text>
</comment>
<keyword evidence="12" id="KW-1185">Reference proteome</keyword>
<feature type="domain" description="Cytochrome c" evidence="10">
    <location>
        <begin position="82"/>
        <end position="215"/>
    </location>
</feature>
<dbReference type="InterPro" id="IPR036909">
    <property type="entry name" value="Cyt_c-like_dom_sf"/>
</dbReference>